<protein>
    <submittedName>
        <fullName evidence="5">MFS transporter permease</fullName>
    </submittedName>
</protein>
<dbReference type="GO" id="GO:0022857">
    <property type="term" value="F:transmembrane transporter activity"/>
    <property type="evidence" value="ECO:0007669"/>
    <property type="project" value="InterPro"/>
</dbReference>
<feature type="transmembrane region" description="Helical" evidence="4">
    <location>
        <begin position="163"/>
        <end position="182"/>
    </location>
</feature>
<feature type="transmembrane region" description="Helical" evidence="4">
    <location>
        <begin position="78"/>
        <end position="95"/>
    </location>
</feature>
<evidence type="ECO:0000313" key="6">
    <source>
        <dbReference type="Proteomes" id="UP000494301"/>
    </source>
</evidence>
<feature type="transmembrane region" description="Helical" evidence="4">
    <location>
        <begin position="270"/>
        <end position="292"/>
    </location>
</feature>
<dbReference type="PANTHER" id="PTHR23521:SF2">
    <property type="entry name" value="TRANSPORTER MFS SUPERFAMILY"/>
    <property type="match status" value="1"/>
</dbReference>
<feature type="transmembrane region" description="Helical" evidence="4">
    <location>
        <begin position="336"/>
        <end position="357"/>
    </location>
</feature>
<feature type="transmembrane region" description="Helical" evidence="4">
    <location>
        <begin position="12"/>
        <end position="38"/>
    </location>
</feature>
<dbReference type="EMBL" id="CABWIL020000047">
    <property type="protein sequence ID" value="CAB3974458.1"/>
    <property type="molecule type" value="Genomic_DNA"/>
</dbReference>
<sequence length="396" mass="40580">MKPAAPVRWSAIVALTAVSTLAQIGQFGIGFIVLPVWLAHQGLDAQRAGLFAASQWAGMLAGLMAAPAIVARIGAKKTVLLGLATSIAAFSATNGLSWPLWIAPGVLTGLGIGLRWIANESWLYSLVPAELGGRVVGVHETLIATAGTIAPALAAWYGPDGPVTIVAGLLFTSAAAIPLWLTRSERSASPARHEATVHASARTTPVSALVCLGMIVVAVGGIIDGALYGLFPLYAGARGMSGTQATLLLSCLGLGGMALQFPVGWMADRVGLGLTVIVCATASMLALVTFALATPMTWLFPASGLLVGGMNSAFITLGMYAAACSTKTALIRNMRLVSLTFTASSIVGPFVAGALMKVFGNDILMWPLAVASGALAVFTLGIAEGRRQSRRPSSAN</sequence>
<evidence type="ECO:0000256" key="3">
    <source>
        <dbReference type="ARBA" id="ARBA00023136"/>
    </source>
</evidence>
<proteinExistence type="predicted"/>
<dbReference type="Pfam" id="PF07690">
    <property type="entry name" value="MFS_1"/>
    <property type="match status" value="1"/>
</dbReference>
<evidence type="ECO:0000256" key="2">
    <source>
        <dbReference type="ARBA" id="ARBA00022989"/>
    </source>
</evidence>
<feature type="transmembrane region" description="Helical" evidence="4">
    <location>
        <begin position="50"/>
        <end position="71"/>
    </location>
</feature>
<dbReference type="SUPFAM" id="SSF103473">
    <property type="entry name" value="MFS general substrate transporter"/>
    <property type="match status" value="1"/>
</dbReference>
<feature type="transmembrane region" description="Helical" evidence="4">
    <location>
        <begin position="298"/>
        <end position="324"/>
    </location>
</feature>
<dbReference type="InterPro" id="IPR036259">
    <property type="entry name" value="MFS_trans_sf"/>
</dbReference>
<reference evidence="5 6" key="1">
    <citation type="submission" date="2020-04" db="EMBL/GenBank/DDBJ databases">
        <authorList>
            <person name="Depoorter E."/>
        </authorList>
    </citation>
    <scope>NUCLEOTIDE SEQUENCE [LARGE SCALE GENOMIC DNA]</scope>
    <source>
        <strain evidence="5 6">BCC0217</strain>
    </source>
</reference>
<dbReference type="Gene3D" id="1.20.1250.20">
    <property type="entry name" value="MFS general substrate transporter like domains"/>
    <property type="match status" value="2"/>
</dbReference>
<dbReference type="RefSeq" id="WP_175223563.1">
    <property type="nucleotide sequence ID" value="NZ_CABWIL020000047.1"/>
</dbReference>
<organism evidence="5 6">
    <name type="scientific">Burkholderia aenigmatica</name>
    <dbReference type="NCBI Taxonomy" id="2015348"/>
    <lineage>
        <taxon>Bacteria</taxon>
        <taxon>Pseudomonadati</taxon>
        <taxon>Pseudomonadota</taxon>
        <taxon>Betaproteobacteria</taxon>
        <taxon>Burkholderiales</taxon>
        <taxon>Burkholderiaceae</taxon>
        <taxon>Burkholderia</taxon>
        <taxon>Burkholderia cepacia complex</taxon>
    </lineage>
</organism>
<feature type="transmembrane region" description="Helical" evidence="4">
    <location>
        <begin position="363"/>
        <end position="383"/>
    </location>
</feature>
<feature type="transmembrane region" description="Helical" evidence="4">
    <location>
        <begin position="243"/>
        <end position="263"/>
    </location>
</feature>
<evidence type="ECO:0000256" key="4">
    <source>
        <dbReference type="SAM" id="Phobius"/>
    </source>
</evidence>
<gene>
    <name evidence="5" type="ORF">BLA3211_08018</name>
</gene>
<keyword evidence="3 4" id="KW-0472">Membrane</keyword>
<dbReference type="Proteomes" id="UP000494301">
    <property type="component" value="Unassembled WGS sequence"/>
</dbReference>
<evidence type="ECO:0000313" key="5">
    <source>
        <dbReference type="EMBL" id="CAB3974458.1"/>
    </source>
</evidence>
<name>A0A6J5JT36_9BURK</name>
<keyword evidence="2 4" id="KW-1133">Transmembrane helix</keyword>
<feature type="transmembrane region" description="Helical" evidence="4">
    <location>
        <begin position="203"/>
        <end position="223"/>
    </location>
</feature>
<dbReference type="InterPro" id="IPR011701">
    <property type="entry name" value="MFS"/>
</dbReference>
<keyword evidence="1 4" id="KW-0812">Transmembrane</keyword>
<dbReference type="GO" id="GO:0005886">
    <property type="term" value="C:plasma membrane"/>
    <property type="evidence" value="ECO:0007669"/>
    <property type="project" value="TreeGrafter"/>
</dbReference>
<dbReference type="AlphaFoldDB" id="A0A6J5JT36"/>
<accession>A0A6J5JT36</accession>
<evidence type="ECO:0000256" key="1">
    <source>
        <dbReference type="ARBA" id="ARBA00022692"/>
    </source>
</evidence>
<dbReference type="PANTHER" id="PTHR23521">
    <property type="entry name" value="TRANSPORTER MFS SUPERFAMILY"/>
    <property type="match status" value="1"/>
</dbReference>